<keyword evidence="2" id="KW-1133">Transmembrane helix</keyword>
<feature type="transmembrane region" description="Helical" evidence="2">
    <location>
        <begin position="166"/>
        <end position="189"/>
    </location>
</feature>
<proteinExistence type="predicted"/>
<keyword evidence="2" id="KW-0812">Transmembrane</keyword>
<evidence type="ECO:0000313" key="4">
    <source>
        <dbReference type="EMBL" id="MBU5628106.1"/>
    </source>
</evidence>
<keyword evidence="2" id="KW-0472">Membrane</keyword>
<dbReference type="PROSITE" id="PS50850">
    <property type="entry name" value="MFS"/>
    <property type="match status" value="1"/>
</dbReference>
<feature type="transmembrane region" description="Helical" evidence="2">
    <location>
        <begin position="262"/>
        <end position="281"/>
    </location>
</feature>
<dbReference type="InterPro" id="IPR011701">
    <property type="entry name" value="MFS"/>
</dbReference>
<name>A0ABS6FEP5_9FIRM</name>
<feature type="domain" description="Major facilitator superfamily (MFS) profile" evidence="3">
    <location>
        <begin position="12"/>
        <end position="412"/>
    </location>
</feature>
<feature type="transmembrane region" description="Helical" evidence="2">
    <location>
        <begin position="103"/>
        <end position="126"/>
    </location>
</feature>
<dbReference type="PANTHER" id="PTHR11360">
    <property type="entry name" value="MONOCARBOXYLATE TRANSPORTER"/>
    <property type="match status" value="1"/>
</dbReference>
<organism evidence="4 5">
    <name type="scientific">Dysosmobacter acutus</name>
    <dbReference type="NCBI Taxonomy" id="2841504"/>
    <lineage>
        <taxon>Bacteria</taxon>
        <taxon>Bacillati</taxon>
        <taxon>Bacillota</taxon>
        <taxon>Clostridia</taxon>
        <taxon>Eubacteriales</taxon>
        <taxon>Oscillospiraceae</taxon>
        <taxon>Dysosmobacter</taxon>
    </lineage>
</organism>
<protein>
    <submittedName>
        <fullName evidence="4">MFS transporter</fullName>
    </submittedName>
</protein>
<comment type="caution">
    <text evidence="4">The sequence shown here is derived from an EMBL/GenBank/DDBJ whole genome shotgun (WGS) entry which is preliminary data.</text>
</comment>
<feature type="transmembrane region" description="Helical" evidence="2">
    <location>
        <begin position="50"/>
        <end position="68"/>
    </location>
</feature>
<feature type="transmembrane region" description="Helical" evidence="2">
    <location>
        <begin position="138"/>
        <end position="160"/>
    </location>
</feature>
<feature type="transmembrane region" description="Helical" evidence="2">
    <location>
        <begin position="356"/>
        <end position="375"/>
    </location>
</feature>
<gene>
    <name evidence="4" type="ORF">KQI82_14430</name>
</gene>
<evidence type="ECO:0000259" key="3">
    <source>
        <dbReference type="PROSITE" id="PS50850"/>
    </source>
</evidence>
<feature type="transmembrane region" description="Helical" evidence="2">
    <location>
        <begin position="9"/>
        <end position="30"/>
    </location>
</feature>
<dbReference type="PANTHER" id="PTHR11360:SF284">
    <property type="entry name" value="EG:103B4.3 PROTEIN-RELATED"/>
    <property type="match status" value="1"/>
</dbReference>
<evidence type="ECO:0000256" key="1">
    <source>
        <dbReference type="ARBA" id="ARBA00004651"/>
    </source>
</evidence>
<comment type="subcellular location">
    <subcellularLocation>
        <location evidence="1">Cell membrane</location>
        <topology evidence="1">Multi-pass membrane protein</topology>
    </subcellularLocation>
</comment>
<evidence type="ECO:0000313" key="5">
    <source>
        <dbReference type="Proteomes" id="UP000787672"/>
    </source>
</evidence>
<reference evidence="4 5" key="1">
    <citation type="submission" date="2021-06" db="EMBL/GenBank/DDBJ databases">
        <authorList>
            <person name="Sun Q."/>
            <person name="Li D."/>
        </authorList>
    </citation>
    <scope>NUCLEOTIDE SEQUENCE [LARGE SCALE GENOMIC DNA]</scope>
    <source>
        <strain evidence="4 5">MSJ-2</strain>
    </source>
</reference>
<dbReference type="Pfam" id="PF07690">
    <property type="entry name" value="MFS_1"/>
    <property type="match status" value="1"/>
</dbReference>
<dbReference type="EMBL" id="JAHLQN010000001">
    <property type="protein sequence ID" value="MBU5628106.1"/>
    <property type="molecule type" value="Genomic_DNA"/>
</dbReference>
<dbReference type="InterPro" id="IPR050327">
    <property type="entry name" value="Proton-linked_MCT"/>
</dbReference>
<feature type="transmembrane region" description="Helical" evidence="2">
    <location>
        <begin position="293"/>
        <end position="316"/>
    </location>
</feature>
<feature type="transmembrane region" description="Helical" evidence="2">
    <location>
        <begin position="233"/>
        <end position="250"/>
    </location>
</feature>
<keyword evidence="5" id="KW-1185">Reference proteome</keyword>
<dbReference type="RefSeq" id="WP_216633393.1">
    <property type="nucleotide sequence ID" value="NZ_JAHLQN010000001.1"/>
</dbReference>
<accession>A0ABS6FEP5</accession>
<feature type="transmembrane region" description="Helical" evidence="2">
    <location>
        <begin position="322"/>
        <end position="349"/>
    </location>
</feature>
<feature type="transmembrane region" description="Helical" evidence="2">
    <location>
        <begin position="387"/>
        <end position="407"/>
    </location>
</feature>
<feature type="transmembrane region" description="Helical" evidence="2">
    <location>
        <begin position="75"/>
        <end position="97"/>
    </location>
</feature>
<evidence type="ECO:0000256" key="2">
    <source>
        <dbReference type="SAM" id="Phobius"/>
    </source>
</evidence>
<dbReference type="InterPro" id="IPR020846">
    <property type="entry name" value="MFS_dom"/>
</dbReference>
<sequence>MKKQGSNKWYWIIAASLFLVMMFNCGVGYYSLSLFVTPITRSFGISSGDFAILYVFYGVGSAAAAAFFNRLLKRFALKSLIVFGGLISAAGYFVFAGSNRLEAMFIGGVLIGASTVFSGTAAVQMAIARWFSERRSQVTGLVASASGIGTAVGSPIVGWMIRALGWRVACVVIGALVAVFVCAQITLLLREEPGCVGLMPYGESLGAEEGGMRGGAVPGDGCPLSEGIKKPSFWLFAGGMIVVAVVYQMITLYQSTILIERGVPEAVAAACLSVFAVVDMCSKASAGIIADRFGFRIVTLYCAGATALAFILIRVVDGTAGAVLFSALLGFWPTVCVLYGVTASISLFGKRYLSEYIGFSQTLMCCCSLVGMPLIRTLYNAIGSFDTVMNIAIGLLATFAVMMVRMLRKSNFFSGEKRGEGAPGRG</sequence>
<dbReference type="Proteomes" id="UP000787672">
    <property type="component" value="Unassembled WGS sequence"/>
</dbReference>